<name>A0A449B4R5_9BACT</name>
<sequence length="195" mass="22848">MEESKIIQEFKEFITKIPSITKKQSEKITNYLLNTPKEFSEELINNIRKLKDKVSFCEKCNFIKEKEKCLNCAREDVWNILMIVDNIQNAKKIISLDFFKGYFYVMPYLLDLNNKGNDYNFPQLLEFIREYNPVETVVVLSPTIEGELTTTHLLKLFKNNNINASRAAIGMPLGSNIEYLDEFTLKQSIENRKNN</sequence>
<evidence type="ECO:0000256" key="2">
    <source>
        <dbReference type="ARBA" id="ARBA00022763"/>
    </source>
</evidence>
<dbReference type="Proteomes" id="UP000290243">
    <property type="component" value="Chromosome"/>
</dbReference>
<keyword evidence="6" id="KW-0234">DNA repair</keyword>
<evidence type="ECO:0000256" key="1">
    <source>
        <dbReference type="ARBA" id="ARBA00022723"/>
    </source>
</evidence>
<dbReference type="EMBL" id="LR215037">
    <property type="protein sequence ID" value="VEU75580.1"/>
    <property type="molecule type" value="Genomic_DNA"/>
</dbReference>
<dbReference type="RefSeq" id="WP_129646804.1">
    <property type="nucleotide sequence ID" value="NZ_LR215037.1"/>
</dbReference>
<evidence type="ECO:0000313" key="8">
    <source>
        <dbReference type="EMBL" id="VEU75580.1"/>
    </source>
</evidence>
<evidence type="ECO:0000259" key="7">
    <source>
        <dbReference type="PROSITE" id="PS50880"/>
    </source>
</evidence>
<dbReference type="Gene3D" id="1.10.8.420">
    <property type="entry name" value="RecR Domain 1"/>
    <property type="match status" value="1"/>
</dbReference>
<dbReference type="GO" id="GO:0006310">
    <property type="term" value="P:DNA recombination"/>
    <property type="evidence" value="ECO:0007669"/>
    <property type="project" value="UniProtKB-KW"/>
</dbReference>
<dbReference type="PANTHER" id="PTHR30446">
    <property type="entry name" value="RECOMBINATION PROTEIN RECR"/>
    <property type="match status" value="1"/>
</dbReference>
<organism evidence="8 9">
    <name type="scientific">Mycoplasmopsis maculosa</name>
    <dbReference type="NCBI Taxonomy" id="114885"/>
    <lineage>
        <taxon>Bacteria</taxon>
        <taxon>Bacillati</taxon>
        <taxon>Mycoplasmatota</taxon>
        <taxon>Mycoplasmoidales</taxon>
        <taxon>Metamycoplasmataceae</taxon>
        <taxon>Mycoplasmopsis</taxon>
    </lineage>
</organism>
<dbReference type="OrthoDB" id="9802672at2"/>
<dbReference type="InterPro" id="IPR006171">
    <property type="entry name" value="TOPRIM_dom"/>
</dbReference>
<dbReference type="PANTHER" id="PTHR30446:SF0">
    <property type="entry name" value="RECOMBINATION PROTEIN RECR"/>
    <property type="match status" value="1"/>
</dbReference>
<gene>
    <name evidence="8" type="primary">recR</name>
    <name evidence="8" type="ORF">NCTC10168_00506</name>
</gene>
<evidence type="ECO:0000256" key="3">
    <source>
        <dbReference type="ARBA" id="ARBA00022771"/>
    </source>
</evidence>
<dbReference type="PROSITE" id="PS50880">
    <property type="entry name" value="TOPRIM"/>
    <property type="match status" value="1"/>
</dbReference>
<protein>
    <submittedName>
        <fullName evidence="8">Recombinational DNA repair protein</fullName>
    </submittedName>
</protein>
<keyword evidence="1" id="KW-0479">Metal-binding</keyword>
<evidence type="ECO:0000313" key="9">
    <source>
        <dbReference type="Proteomes" id="UP000290243"/>
    </source>
</evidence>
<proteinExistence type="predicted"/>
<evidence type="ECO:0000256" key="4">
    <source>
        <dbReference type="ARBA" id="ARBA00022833"/>
    </source>
</evidence>
<dbReference type="AlphaFoldDB" id="A0A449B4R5"/>
<accession>A0A449B4R5</accession>
<keyword evidence="4" id="KW-0862">Zinc</keyword>
<dbReference type="InterPro" id="IPR023627">
    <property type="entry name" value="Rcmb_RecR"/>
</dbReference>
<dbReference type="SUPFAM" id="SSF111304">
    <property type="entry name" value="Recombination protein RecR"/>
    <property type="match status" value="1"/>
</dbReference>
<keyword evidence="2" id="KW-0227">DNA damage</keyword>
<evidence type="ECO:0000256" key="5">
    <source>
        <dbReference type="ARBA" id="ARBA00023172"/>
    </source>
</evidence>
<feature type="domain" description="Toprim" evidence="7">
    <location>
        <begin position="79"/>
        <end position="172"/>
    </location>
</feature>
<dbReference type="InterPro" id="IPR000093">
    <property type="entry name" value="DNA_Rcmb_RecR"/>
</dbReference>
<keyword evidence="9" id="KW-1185">Reference proteome</keyword>
<dbReference type="GO" id="GO:0008270">
    <property type="term" value="F:zinc ion binding"/>
    <property type="evidence" value="ECO:0007669"/>
    <property type="project" value="UniProtKB-KW"/>
</dbReference>
<dbReference type="GO" id="GO:0006281">
    <property type="term" value="P:DNA repair"/>
    <property type="evidence" value="ECO:0007669"/>
    <property type="project" value="UniProtKB-KW"/>
</dbReference>
<dbReference type="Pfam" id="PF21175">
    <property type="entry name" value="RecR_C"/>
    <property type="match status" value="1"/>
</dbReference>
<evidence type="ECO:0000256" key="6">
    <source>
        <dbReference type="ARBA" id="ARBA00023204"/>
    </source>
</evidence>
<keyword evidence="3" id="KW-0863">Zinc-finger</keyword>
<reference evidence="8 9" key="1">
    <citation type="submission" date="2019-01" db="EMBL/GenBank/DDBJ databases">
        <authorList>
            <consortium name="Pathogen Informatics"/>
        </authorList>
    </citation>
    <scope>NUCLEOTIDE SEQUENCE [LARGE SCALE GENOMIC DNA]</scope>
    <source>
        <strain evidence="8 9">NCTC10168</strain>
    </source>
</reference>
<keyword evidence="5" id="KW-0233">DNA recombination</keyword>
<dbReference type="GO" id="GO:0003677">
    <property type="term" value="F:DNA binding"/>
    <property type="evidence" value="ECO:0007669"/>
    <property type="project" value="InterPro"/>
</dbReference>
<dbReference type="KEGG" id="mmau:NCTC10168_00506"/>
<dbReference type="Gene3D" id="3.40.1360.10">
    <property type="match status" value="1"/>
</dbReference>